<dbReference type="PANTHER" id="PTHR47074">
    <property type="entry name" value="BNAC02G40300D PROTEIN"/>
    <property type="match status" value="1"/>
</dbReference>
<dbReference type="Proteomes" id="UP001497516">
    <property type="component" value="Chromosome 5"/>
</dbReference>
<keyword evidence="3" id="KW-1185">Reference proteome</keyword>
<name>A0AAV2EWU4_9ROSI</name>
<dbReference type="EMBL" id="OZ034818">
    <property type="protein sequence ID" value="CAL1390217.1"/>
    <property type="molecule type" value="Genomic_DNA"/>
</dbReference>
<dbReference type="CDD" id="cd06222">
    <property type="entry name" value="RNase_H_like"/>
    <property type="match status" value="1"/>
</dbReference>
<evidence type="ECO:0000259" key="1">
    <source>
        <dbReference type="Pfam" id="PF13456"/>
    </source>
</evidence>
<dbReference type="InterPro" id="IPR036397">
    <property type="entry name" value="RNaseH_sf"/>
</dbReference>
<dbReference type="AlphaFoldDB" id="A0AAV2EWU4"/>
<proteinExistence type="predicted"/>
<dbReference type="InterPro" id="IPR044730">
    <property type="entry name" value="RNase_H-like_dom_plant"/>
</dbReference>
<dbReference type="Pfam" id="PF13456">
    <property type="entry name" value="RVT_3"/>
    <property type="match status" value="1"/>
</dbReference>
<organism evidence="2 3">
    <name type="scientific">Linum trigynum</name>
    <dbReference type="NCBI Taxonomy" id="586398"/>
    <lineage>
        <taxon>Eukaryota</taxon>
        <taxon>Viridiplantae</taxon>
        <taxon>Streptophyta</taxon>
        <taxon>Embryophyta</taxon>
        <taxon>Tracheophyta</taxon>
        <taxon>Spermatophyta</taxon>
        <taxon>Magnoliopsida</taxon>
        <taxon>eudicotyledons</taxon>
        <taxon>Gunneridae</taxon>
        <taxon>Pentapetalae</taxon>
        <taxon>rosids</taxon>
        <taxon>fabids</taxon>
        <taxon>Malpighiales</taxon>
        <taxon>Linaceae</taxon>
        <taxon>Linum</taxon>
    </lineage>
</organism>
<evidence type="ECO:0000313" key="2">
    <source>
        <dbReference type="EMBL" id="CAL1390217.1"/>
    </source>
</evidence>
<accession>A0AAV2EWU4</accession>
<sequence>MLSSVHGLIQYLPPALFRQLQLQVQEWREAEQTRPAIPHSGNGSAPPPFPTRIGHGGLEGDRPHPDTIHVWFDEAAKRDQGGSVRFVGFQVSGMILFAFGKAYEGLSDPFVMECLALRDALQWCLMHGFVFVKFHGDSQQLIHRMVRSDVSHDRSGAILEDARALASQFSWVSFCFVSRAHREFDDWSTPALFFLLFMTELLPLPLTKKKG</sequence>
<dbReference type="GO" id="GO:0003676">
    <property type="term" value="F:nucleic acid binding"/>
    <property type="evidence" value="ECO:0007669"/>
    <property type="project" value="InterPro"/>
</dbReference>
<reference evidence="2 3" key="1">
    <citation type="submission" date="2024-04" db="EMBL/GenBank/DDBJ databases">
        <authorList>
            <person name="Fracassetti M."/>
        </authorList>
    </citation>
    <scope>NUCLEOTIDE SEQUENCE [LARGE SCALE GENOMIC DNA]</scope>
</reference>
<gene>
    <name evidence="2" type="ORF">LTRI10_LOCUS31021</name>
</gene>
<dbReference type="GO" id="GO:0004523">
    <property type="term" value="F:RNA-DNA hybrid ribonuclease activity"/>
    <property type="evidence" value="ECO:0007669"/>
    <property type="project" value="InterPro"/>
</dbReference>
<protein>
    <recommendedName>
        <fullName evidence="1">RNase H type-1 domain-containing protein</fullName>
    </recommendedName>
</protein>
<evidence type="ECO:0000313" key="3">
    <source>
        <dbReference type="Proteomes" id="UP001497516"/>
    </source>
</evidence>
<dbReference type="InterPro" id="IPR052929">
    <property type="entry name" value="RNase_H-like_EbsB-rel"/>
</dbReference>
<dbReference type="Gene3D" id="3.30.420.10">
    <property type="entry name" value="Ribonuclease H-like superfamily/Ribonuclease H"/>
    <property type="match status" value="1"/>
</dbReference>
<feature type="domain" description="RNase H type-1" evidence="1">
    <location>
        <begin position="78"/>
        <end position="180"/>
    </location>
</feature>
<dbReference type="PANTHER" id="PTHR47074:SF48">
    <property type="entry name" value="POLYNUCLEOTIDYL TRANSFERASE, RIBONUCLEASE H-LIKE SUPERFAMILY PROTEIN"/>
    <property type="match status" value="1"/>
</dbReference>
<dbReference type="InterPro" id="IPR002156">
    <property type="entry name" value="RNaseH_domain"/>
</dbReference>